<protein>
    <recommendedName>
        <fullName evidence="3 5">6-carboxy-5,6,7,8-tetrahydropterin synthase</fullName>
        <ecNumber evidence="5">4.-.-.-</ecNumber>
    </recommendedName>
</protein>
<keyword evidence="5" id="KW-0671">Queuosine biosynthesis</keyword>
<reference evidence="8 9" key="1">
    <citation type="journal article" date="2013" name="PLoS ONE">
        <title>Identification and characterization of three novel lipases belonging to families II and V from Anaerovibrio lipolyticus 5ST.</title>
        <authorList>
            <person name="Prive F."/>
            <person name="Kaderbhai N.N."/>
            <person name="Girdwood S."/>
            <person name="Worgan H.J."/>
            <person name="Pinloche E."/>
            <person name="Scollan N.D."/>
            <person name="Huws S.A."/>
            <person name="Newbold C.J."/>
        </authorList>
    </citation>
    <scope>NUCLEOTIDE SEQUENCE [LARGE SCALE GENOMIC DNA]</scope>
    <source>
        <strain evidence="8 9">5S</strain>
    </source>
</reference>
<comment type="catalytic activity">
    <reaction evidence="4 5">
        <text>7,8-dihydroneopterin 3'-triphosphate + H2O = 6-carboxy-5,6,7,8-tetrahydropterin + triphosphate + acetaldehyde + 2 H(+)</text>
        <dbReference type="Rhea" id="RHEA:27966"/>
        <dbReference type="ChEBI" id="CHEBI:15343"/>
        <dbReference type="ChEBI" id="CHEBI:15377"/>
        <dbReference type="ChEBI" id="CHEBI:15378"/>
        <dbReference type="ChEBI" id="CHEBI:18036"/>
        <dbReference type="ChEBI" id="CHEBI:58462"/>
        <dbReference type="ChEBI" id="CHEBI:61032"/>
        <dbReference type="EC" id="4.1.2.50"/>
    </reaction>
</comment>
<feature type="binding site" evidence="7">
    <location>
        <position position="14"/>
    </location>
    <ligand>
        <name>Zn(2+)</name>
        <dbReference type="ChEBI" id="CHEBI:29105"/>
    </ligand>
</feature>
<evidence type="ECO:0000313" key="8">
    <source>
        <dbReference type="EMBL" id="KHM52116.1"/>
    </source>
</evidence>
<evidence type="ECO:0000256" key="4">
    <source>
        <dbReference type="ARBA" id="ARBA00048807"/>
    </source>
</evidence>
<dbReference type="PANTHER" id="PTHR12589:SF8">
    <property type="entry name" value="6-CARBOXY-5,6,7,8-TETRAHYDROPTERIN SYNTHASE"/>
    <property type="match status" value="1"/>
</dbReference>
<dbReference type="UniPathway" id="UPA00391"/>
<feature type="active site" description="Charge relay system" evidence="6">
    <location>
        <position position="114"/>
    </location>
</feature>
<dbReference type="PANTHER" id="PTHR12589">
    <property type="entry name" value="PYRUVOYL TETRAHYDROBIOPTERIN SYNTHASE"/>
    <property type="match status" value="1"/>
</dbReference>
<evidence type="ECO:0000256" key="2">
    <source>
        <dbReference type="ARBA" id="ARBA00008900"/>
    </source>
</evidence>
<dbReference type="EC" id="4.-.-.-" evidence="5"/>
<proteinExistence type="inferred from homology"/>
<name>A0A0B2JZT4_9FIRM</name>
<organism evidence="8 9">
    <name type="scientific">Anaerovibrio lipolyticus</name>
    <dbReference type="NCBI Taxonomy" id="82374"/>
    <lineage>
        <taxon>Bacteria</taxon>
        <taxon>Bacillati</taxon>
        <taxon>Bacillota</taxon>
        <taxon>Negativicutes</taxon>
        <taxon>Selenomonadales</taxon>
        <taxon>Selenomonadaceae</taxon>
        <taxon>Anaerovibrio</taxon>
    </lineage>
</organism>
<keyword evidence="5" id="KW-0456">Lyase</keyword>
<dbReference type="STRING" id="82374.NZ47_06670"/>
<dbReference type="EMBL" id="JSCE01000135">
    <property type="protein sequence ID" value="KHM52116.1"/>
    <property type="molecule type" value="Genomic_DNA"/>
</dbReference>
<comment type="similarity">
    <text evidence="2 5">Belongs to the PTPS family. QueD subfamily.</text>
</comment>
<evidence type="ECO:0000256" key="7">
    <source>
        <dbReference type="PIRSR" id="PIRSR006113-2"/>
    </source>
</evidence>
<dbReference type="NCBIfam" id="TIGR03367">
    <property type="entry name" value="queuosine_QueD"/>
    <property type="match status" value="1"/>
</dbReference>
<evidence type="ECO:0000256" key="1">
    <source>
        <dbReference type="ARBA" id="ARBA00005061"/>
    </source>
</evidence>
<feature type="active site" description="Charge relay system" evidence="6">
    <location>
        <position position="67"/>
    </location>
</feature>
<dbReference type="Proteomes" id="UP000030993">
    <property type="component" value="Unassembled WGS sequence"/>
</dbReference>
<comment type="pathway">
    <text evidence="1 5">Purine metabolism; 7-cyano-7-deazaguanine biosynthesis.</text>
</comment>
<dbReference type="RefSeq" id="WP_027396170.1">
    <property type="nucleotide sequence ID" value="NZ_CAMKSO010000164.1"/>
</dbReference>
<evidence type="ECO:0000256" key="3">
    <source>
        <dbReference type="ARBA" id="ARBA00018141"/>
    </source>
</evidence>
<keyword evidence="5 7" id="KW-0479">Metal-binding</keyword>
<dbReference type="InterPro" id="IPR007115">
    <property type="entry name" value="6-PTP_synth/QueD"/>
</dbReference>
<feature type="binding site" evidence="7">
    <location>
        <position position="29"/>
    </location>
    <ligand>
        <name>Zn(2+)</name>
        <dbReference type="ChEBI" id="CHEBI:29105"/>
    </ligand>
</feature>
<keyword evidence="5 7" id="KW-0862">Zinc</keyword>
<dbReference type="Pfam" id="PF01242">
    <property type="entry name" value="PTPS"/>
    <property type="match status" value="1"/>
</dbReference>
<dbReference type="Gene3D" id="3.30.479.10">
    <property type="entry name" value="6-pyruvoyl tetrahydropterin synthase/QueD"/>
    <property type="match status" value="1"/>
</dbReference>
<dbReference type="PIRSF" id="PIRSF006113">
    <property type="entry name" value="PTP_synth"/>
    <property type="match status" value="1"/>
</dbReference>
<sequence length="125" mass="14272">MFEIHVSAEFEAAHRVAGYNGKCDRLHGHSWTVEAAVTGKKLDNLGMLVDFKVVKGRLRDLLETLDHQYLNELPAFADGHNPTAEHLAQYIYEEMAKAEFFDDNVKLKHIQVWESPKSSVIYSLE</sequence>
<evidence type="ECO:0000256" key="5">
    <source>
        <dbReference type="PIRNR" id="PIRNR006113"/>
    </source>
</evidence>
<dbReference type="AlphaFoldDB" id="A0A0B2JZT4"/>
<accession>A0A0B2JZT4</accession>
<dbReference type="InterPro" id="IPR038418">
    <property type="entry name" value="6-PTP_synth/QueD_sf"/>
</dbReference>
<evidence type="ECO:0000313" key="9">
    <source>
        <dbReference type="Proteomes" id="UP000030993"/>
    </source>
</evidence>
<dbReference type="GO" id="GO:0070497">
    <property type="term" value="F:6-carboxytetrahydropterin synthase activity"/>
    <property type="evidence" value="ECO:0007669"/>
    <property type="project" value="UniProtKB-EC"/>
</dbReference>
<keyword evidence="9" id="KW-1185">Reference proteome</keyword>
<gene>
    <name evidence="8" type="ORF">NZ47_06670</name>
</gene>
<dbReference type="eggNOG" id="COG0720">
    <property type="taxonomic scope" value="Bacteria"/>
</dbReference>
<dbReference type="GO" id="GO:0046872">
    <property type="term" value="F:metal ion binding"/>
    <property type="evidence" value="ECO:0007669"/>
    <property type="project" value="UniProtKB-KW"/>
</dbReference>
<comment type="caution">
    <text evidence="8">The sequence shown here is derived from an EMBL/GenBank/DDBJ whole genome shotgun (WGS) entry which is preliminary data.</text>
</comment>
<dbReference type="GO" id="GO:0008616">
    <property type="term" value="P:tRNA queuosine(34) biosynthetic process"/>
    <property type="evidence" value="ECO:0007669"/>
    <property type="project" value="UniProtKB-KW"/>
</dbReference>
<evidence type="ECO:0000256" key="6">
    <source>
        <dbReference type="PIRSR" id="PIRSR006113-1"/>
    </source>
</evidence>
<feature type="active site" description="Proton acceptor" evidence="6">
    <location>
        <position position="23"/>
    </location>
</feature>
<dbReference type="SUPFAM" id="SSF55620">
    <property type="entry name" value="Tetrahydrobiopterin biosynthesis enzymes-like"/>
    <property type="match status" value="1"/>
</dbReference>
<comment type="cofactor">
    <cofactor evidence="5 7">
        <name>Zn(2+)</name>
        <dbReference type="ChEBI" id="CHEBI:29105"/>
    </cofactor>
    <text evidence="5 7">Binds 1 zinc ion per subunit.</text>
</comment>
<feature type="binding site" evidence="7">
    <location>
        <position position="27"/>
    </location>
    <ligand>
        <name>Zn(2+)</name>
        <dbReference type="ChEBI" id="CHEBI:29105"/>
    </ligand>
</feature>